<proteinExistence type="predicted"/>
<feature type="region of interest" description="Disordered" evidence="1">
    <location>
        <begin position="17"/>
        <end position="73"/>
    </location>
</feature>
<dbReference type="EMBL" id="JARGEI010000021">
    <property type="protein sequence ID" value="KAJ8712419.1"/>
    <property type="molecule type" value="Genomic_DNA"/>
</dbReference>
<keyword evidence="3" id="KW-1185">Reference proteome</keyword>
<organism evidence="2 3">
    <name type="scientific">Mythimna separata</name>
    <name type="common">Oriental armyworm</name>
    <name type="synonym">Pseudaletia separata</name>
    <dbReference type="NCBI Taxonomy" id="271217"/>
    <lineage>
        <taxon>Eukaryota</taxon>
        <taxon>Metazoa</taxon>
        <taxon>Ecdysozoa</taxon>
        <taxon>Arthropoda</taxon>
        <taxon>Hexapoda</taxon>
        <taxon>Insecta</taxon>
        <taxon>Pterygota</taxon>
        <taxon>Neoptera</taxon>
        <taxon>Endopterygota</taxon>
        <taxon>Lepidoptera</taxon>
        <taxon>Glossata</taxon>
        <taxon>Ditrysia</taxon>
        <taxon>Noctuoidea</taxon>
        <taxon>Noctuidae</taxon>
        <taxon>Noctuinae</taxon>
        <taxon>Hadenini</taxon>
        <taxon>Mythimna</taxon>
    </lineage>
</organism>
<protein>
    <submittedName>
        <fullName evidence="2">Uncharacterized protein</fullName>
    </submittedName>
</protein>
<evidence type="ECO:0000313" key="3">
    <source>
        <dbReference type="Proteomes" id="UP001231518"/>
    </source>
</evidence>
<dbReference type="Proteomes" id="UP001231518">
    <property type="component" value="Chromosome 17"/>
</dbReference>
<comment type="caution">
    <text evidence="2">The sequence shown here is derived from an EMBL/GenBank/DDBJ whole genome shotgun (WGS) entry which is preliminary data.</text>
</comment>
<evidence type="ECO:0000313" key="2">
    <source>
        <dbReference type="EMBL" id="KAJ8712419.1"/>
    </source>
</evidence>
<name>A0AAD8DPT1_MYTSE</name>
<dbReference type="AlphaFoldDB" id="A0AAD8DPT1"/>
<reference evidence="2" key="1">
    <citation type="submission" date="2023-03" db="EMBL/GenBank/DDBJ databases">
        <title>Chromosome-level genomes of two armyworms, Mythimna separata and Mythimna loreyi, provide insights into the biosynthesis and reception of sex pheromones.</title>
        <authorList>
            <person name="Zhao H."/>
        </authorList>
    </citation>
    <scope>NUCLEOTIDE SEQUENCE</scope>
    <source>
        <strain evidence="2">BeijingLab</strain>
        <tissue evidence="2">Pupa</tissue>
    </source>
</reference>
<accession>A0AAD8DPT1</accession>
<feature type="compositionally biased region" description="Polar residues" evidence="1">
    <location>
        <begin position="44"/>
        <end position="60"/>
    </location>
</feature>
<feature type="compositionally biased region" description="Basic residues" evidence="1">
    <location>
        <begin position="61"/>
        <end position="70"/>
    </location>
</feature>
<gene>
    <name evidence="2" type="ORF">PYW07_005261</name>
</gene>
<sequence>MAKQVTRIEKDAAEALLQLSESRGPAGQGELGAPASRQRRHSHQANAQEKQLCSDQGNRQTSHRQKKKQKTMTESLLEVHKAFKELQRLLDDIRSGGRT</sequence>
<evidence type="ECO:0000256" key="1">
    <source>
        <dbReference type="SAM" id="MobiDB-lite"/>
    </source>
</evidence>